<sequence length="267" mass="31163">METKNYVLGLEYSDKKNDSGILFNYQLSYSSVFPKELTNILTPNEFYKVVDGLNSKRQVLPHLYIALLCQSITLYLALQLMVLSDFVNKKSGMIFFILVVLHLLNAVALFLKSFYYTYKQKKYLKNINNQFLFRDIKISTKIVGEKGSVVSLGFMGRILFLILPFFIQLNVIYDKNPSIYTFIVGYIIAAIFILVWFNILKTLIMFSKYKHYLMEPNETLEYYKLFLLESLIITYNSPINENSLFMDTQITPGNILPYEQVPLIQKI</sequence>
<gene>
    <name evidence="2" type="ORF">RB653_004427</name>
</gene>
<proteinExistence type="predicted"/>
<dbReference type="Proteomes" id="UP001344447">
    <property type="component" value="Unassembled WGS sequence"/>
</dbReference>
<evidence type="ECO:0008006" key="4">
    <source>
        <dbReference type="Google" id="ProtNLM"/>
    </source>
</evidence>
<protein>
    <recommendedName>
        <fullName evidence="4">Transmembrane protein</fullName>
    </recommendedName>
</protein>
<feature type="transmembrane region" description="Helical" evidence="1">
    <location>
        <begin position="179"/>
        <end position="200"/>
    </location>
</feature>
<dbReference type="AlphaFoldDB" id="A0AAN7TZM0"/>
<keyword evidence="1" id="KW-0812">Transmembrane</keyword>
<evidence type="ECO:0000313" key="2">
    <source>
        <dbReference type="EMBL" id="KAK5582839.1"/>
    </source>
</evidence>
<keyword evidence="1" id="KW-1133">Transmembrane helix</keyword>
<dbReference type="EMBL" id="JAVFKY010000001">
    <property type="protein sequence ID" value="KAK5582839.1"/>
    <property type="molecule type" value="Genomic_DNA"/>
</dbReference>
<accession>A0AAN7TZM0</accession>
<organism evidence="2 3">
    <name type="scientific">Dictyostelium firmibasis</name>
    <dbReference type="NCBI Taxonomy" id="79012"/>
    <lineage>
        <taxon>Eukaryota</taxon>
        <taxon>Amoebozoa</taxon>
        <taxon>Evosea</taxon>
        <taxon>Eumycetozoa</taxon>
        <taxon>Dictyostelia</taxon>
        <taxon>Dictyosteliales</taxon>
        <taxon>Dictyosteliaceae</taxon>
        <taxon>Dictyostelium</taxon>
    </lineage>
</organism>
<keyword evidence="1" id="KW-0472">Membrane</keyword>
<evidence type="ECO:0000313" key="3">
    <source>
        <dbReference type="Proteomes" id="UP001344447"/>
    </source>
</evidence>
<feature type="transmembrane region" description="Helical" evidence="1">
    <location>
        <begin position="94"/>
        <end position="115"/>
    </location>
</feature>
<feature type="transmembrane region" description="Helical" evidence="1">
    <location>
        <begin position="63"/>
        <end position="82"/>
    </location>
</feature>
<feature type="transmembrane region" description="Helical" evidence="1">
    <location>
        <begin position="147"/>
        <end position="167"/>
    </location>
</feature>
<keyword evidence="3" id="KW-1185">Reference proteome</keyword>
<comment type="caution">
    <text evidence="2">The sequence shown here is derived from an EMBL/GenBank/DDBJ whole genome shotgun (WGS) entry which is preliminary data.</text>
</comment>
<name>A0AAN7TZM0_9MYCE</name>
<evidence type="ECO:0000256" key="1">
    <source>
        <dbReference type="SAM" id="Phobius"/>
    </source>
</evidence>
<reference evidence="2 3" key="1">
    <citation type="submission" date="2023-11" db="EMBL/GenBank/DDBJ databases">
        <title>Dfirmibasis_genome.</title>
        <authorList>
            <person name="Edelbroek B."/>
            <person name="Kjellin J."/>
            <person name="Jerlstrom-Hultqvist J."/>
            <person name="Soderbom F."/>
        </authorList>
    </citation>
    <scope>NUCLEOTIDE SEQUENCE [LARGE SCALE GENOMIC DNA]</scope>
    <source>
        <strain evidence="2 3">TNS-C-14</strain>
    </source>
</reference>